<sequence length="399" mass="45867">MYGLVLEGGGAKGAYHIGALKAIEELDIEISAVAGTSIGAMNGAMFVQGKLDEAYQYWYNVSTSQVLDIEDKYLSELLNLTINQDNLVYFIAKAKEVLQNKGLDNSYLKSLLKENVDEKLLRSSDIDFAIVTLSLSDFKPLELFLEDIPEGKVVDYILASSYLPAFKMERIDGKILIDGGFYNNLPINTLLNKGYKKLIAIRTYGLGDIGKKVDEDSEIIYINPSEYLGRMLNFDQENARRNIKMGYYDTMKYFKNLSGKKYYINQTEAENYFLNFLLDISEADKKELLRQFSFPDEAYQRSFFENFIPKLVNLLDLDHKADYGQILVVLLEKLAEKNNINRFEIYQFEKLLKLVRINHQKKDKSLRKKLPSFIKTSKLLPKQLKEDLILDIAEKIFLA</sequence>
<evidence type="ECO:0000256" key="1">
    <source>
        <dbReference type="ARBA" id="ARBA00022801"/>
    </source>
</evidence>
<evidence type="ECO:0000313" key="6">
    <source>
        <dbReference type="EMBL" id="MCC3145412.1"/>
    </source>
</evidence>
<dbReference type="RefSeq" id="WP_229346115.1">
    <property type="nucleotide sequence ID" value="NZ_JAJFAT010000011.1"/>
</dbReference>
<evidence type="ECO:0000256" key="2">
    <source>
        <dbReference type="ARBA" id="ARBA00022963"/>
    </source>
</evidence>
<dbReference type="InterPro" id="IPR050301">
    <property type="entry name" value="NTE"/>
</dbReference>
<dbReference type="PANTHER" id="PTHR14226">
    <property type="entry name" value="NEUROPATHY TARGET ESTERASE/SWISS CHEESE D.MELANOGASTER"/>
    <property type="match status" value="1"/>
</dbReference>
<dbReference type="InterPro" id="IPR002641">
    <property type="entry name" value="PNPLA_dom"/>
</dbReference>
<evidence type="ECO:0000256" key="4">
    <source>
        <dbReference type="PROSITE-ProRule" id="PRU01161"/>
    </source>
</evidence>
<comment type="caution">
    <text evidence="6">The sequence shown here is derived from an EMBL/GenBank/DDBJ whole genome shotgun (WGS) entry which is preliminary data.</text>
</comment>
<organism evidence="6 7">
    <name type="scientific">Halanaerobium polyolivorans</name>
    <dbReference type="NCBI Taxonomy" id="2886943"/>
    <lineage>
        <taxon>Bacteria</taxon>
        <taxon>Bacillati</taxon>
        <taxon>Bacillota</taxon>
        <taxon>Clostridia</taxon>
        <taxon>Halanaerobiales</taxon>
        <taxon>Halanaerobiaceae</taxon>
        <taxon>Halanaerobium</taxon>
    </lineage>
</organism>
<keyword evidence="7" id="KW-1185">Reference proteome</keyword>
<dbReference type="Gene3D" id="3.40.1090.10">
    <property type="entry name" value="Cytosolic phospholipase A2 catalytic domain"/>
    <property type="match status" value="2"/>
</dbReference>
<proteinExistence type="predicted"/>
<gene>
    <name evidence="6" type="ORF">LJ207_08765</name>
</gene>
<feature type="domain" description="PNPLA" evidence="5">
    <location>
        <begin position="4"/>
        <end position="191"/>
    </location>
</feature>
<keyword evidence="3 4" id="KW-0443">Lipid metabolism</keyword>
<dbReference type="InterPro" id="IPR016035">
    <property type="entry name" value="Acyl_Trfase/lysoPLipase"/>
</dbReference>
<dbReference type="GO" id="GO:0016787">
    <property type="term" value="F:hydrolase activity"/>
    <property type="evidence" value="ECO:0007669"/>
    <property type="project" value="UniProtKB-UniRule"/>
</dbReference>
<dbReference type="SUPFAM" id="SSF52151">
    <property type="entry name" value="FabD/lysophospholipase-like"/>
    <property type="match status" value="1"/>
</dbReference>
<feature type="active site" description="Proton acceptor" evidence="4">
    <location>
        <position position="178"/>
    </location>
</feature>
<dbReference type="Pfam" id="PF01734">
    <property type="entry name" value="Patatin"/>
    <property type="match status" value="1"/>
</dbReference>
<feature type="active site" description="Nucleophile" evidence="4">
    <location>
        <position position="37"/>
    </location>
</feature>
<feature type="short sequence motif" description="GXGXXG" evidence="4">
    <location>
        <begin position="8"/>
        <end position="13"/>
    </location>
</feature>
<feature type="short sequence motif" description="GXSXG" evidence="4">
    <location>
        <begin position="35"/>
        <end position="39"/>
    </location>
</feature>
<dbReference type="AlphaFoldDB" id="A0AAW4X0T7"/>
<dbReference type="CDD" id="cd07209">
    <property type="entry name" value="Pat_hypo_Ecoli_Z1214_like"/>
    <property type="match status" value="1"/>
</dbReference>
<dbReference type="Proteomes" id="UP001199296">
    <property type="component" value="Unassembled WGS sequence"/>
</dbReference>
<dbReference type="EMBL" id="JAJFAT010000011">
    <property type="protein sequence ID" value="MCC3145412.1"/>
    <property type="molecule type" value="Genomic_DNA"/>
</dbReference>
<keyword evidence="2 4" id="KW-0442">Lipid degradation</keyword>
<dbReference type="PROSITE" id="PS51635">
    <property type="entry name" value="PNPLA"/>
    <property type="match status" value="1"/>
</dbReference>
<evidence type="ECO:0000259" key="5">
    <source>
        <dbReference type="PROSITE" id="PS51635"/>
    </source>
</evidence>
<dbReference type="PANTHER" id="PTHR14226:SF29">
    <property type="entry name" value="NEUROPATHY TARGET ESTERASE SWS"/>
    <property type="match status" value="1"/>
</dbReference>
<dbReference type="GO" id="GO:0016042">
    <property type="term" value="P:lipid catabolic process"/>
    <property type="evidence" value="ECO:0007669"/>
    <property type="project" value="UniProtKB-UniRule"/>
</dbReference>
<accession>A0AAW4X0T7</accession>
<protein>
    <submittedName>
        <fullName evidence="6">Patatin-like phospholipase family protein</fullName>
    </submittedName>
</protein>
<evidence type="ECO:0000256" key="3">
    <source>
        <dbReference type="ARBA" id="ARBA00023098"/>
    </source>
</evidence>
<name>A0AAW4X0T7_9FIRM</name>
<feature type="short sequence motif" description="DGA/G" evidence="4">
    <location>
        <begin position="178"/>
        <end position="180"/>
    </location>
</feature>
<evidence type="ECO:0000313" key="7">
    <source>
        <dbReference type="Proteomes" id="UP001199296"/>
    </source>
</evidence>
<keyword evidence="1 4" id="KW-0378">Hydrolase</keyword>
<reference evidence="6 7" key="1">
    <citation type="submission" date="2021-10" db="EMBL/GenBank/DDBJ databases">
        <authorList>
            <person name="Grouzdev D.S."/>
            <person name="Pantiukh K.S."/>
            <person name="Krutkina M.S."/>
        </authorList>
    </citation>
    <scope>NUCLEOTIDE SEQUENCE [LARGE SCALE GENOMIC DNA]</scope>
    <source>
        <strain evidence="6 7">Z-7514</strain>
    </source>
</reference>